<accession>A0A7K4AFM5</accession>
<dbReference type="EMBL" id="JAAYUN010000020">
    <property type="protein sequence ID" value="NLJ21725.1"/>
    <property type="molecule type" value="Genomic_DNA"/>
</dbReference>
<reference evidence="4 5" key="1">
    <citation type="journal article" date="2020" name="Biotechnol. Biofuels">
        <title>New insights from the biogas microbiome by comprehensive genome-resolved metagenomics of nearly 1600 species originating from multiple anaerobic digesters.</title>
        <authorList>
            <person name="Campanaro S."/>
            <person name="Treu L."/>
            <person name="Rodriguez-R L.M."/>
            <person name="Kovalovszki A."/>
            <person name="Ziels R.M."/>
            <person name="Maus I."/>
            <person name="Zhu X."/>
            <person name="Kougias P.G."/>
            <person name="Basile A."/>
            <person name="Luo G."/>
            <person name="Schluter A."/>
            <person name="Konstantinidis K.T."/>
            <person name="Angelidaki I."/>
        </authorList>
    </citation>
    <scope>NUCLEOTIDE SEQUENCE [LARGE SCALE GENOMIC DNA]</scope>
    <source>
        <strain evidence="4">AS27yjCOA_157</strain>
    </source>
</reference>
<dbReference type="RefSeq" id="WP_276619443.1">
    <property type="nucleotide sequence ID" value="NZ_JBCEYP010000007.1"/>
</dbReference>
<comment type="caution">
    <text evidence="4">The sequence shown here is derived from an EMBL/GenBank/DDBJ whole genome shotgun (WGS) entry which is preliminary data.</text>
</comment>
<dbReference type="PANTHER" id="PTHR36530">
    <property type="entry name" value="INHIBITOR OF CYSTEINE PEPTIDASE"/>
    <property type="match status" value="1"/>
</dbReference>
<feature type="domain" description="Proteinase inhibitor I42 chagasin" evidence="3">
    <location>
        <begin position="3"/>
        <end position="88"/>
    </location>
</feature>
<dbReference type="InterPro" id="IPR036331">
    <property type="entry name" value="Chagasin-like_sf"/>
</dbReference>
<gene>
    <name evidence="4" type="ORF">GX426_01250</name>
</gene>
<organism evidence="4 5">
    <name type="scientific">Methanothrix soehngenii</name>
    <name type="common">Methanosaeta concilii</name>
    <dbReference type="NCBI Taxonomy" id="2223"/>
    <lineage>
        <taxon>Archaea</taxon>
        <taxon>Methanobacteriati</taxon>
        <taxon>Methanobacteriota</taxon>
        <taxon>Stenosarchaea group</taxon>
        <taxon>Methanomicrobia</taxon>
        <taxon>Methanotrichales</taxon>
        <taxon>Methanotrichaceae</taxon>
        <taxon>Methanothrix</taxon>
    </lineage>
</organism>
<evidence type="ECO:0000313" key="5">
    <source>
        <dbReference type="Proteomes" id="UP000544742"/>
    </source>
</evidence>
<dbReference type="SUPFAM" id="SSF141066">
    <property type="entry name" value="ICP-like"/>
    <property type="match status" value="1"/>
</dbReference>
<keyword evidence="2" id="KW-0789">Thiol protease inhibitor</keyword>
<evidence type="ECO:0000259" key="3">
    <source>
        <dbReference type="Pfam" id="PF09394"/>
    </source>
</evidence>
<dbReference type="InterPro" id="IPR052781">
    <property type="entry name" value="Cys_protease_inhibitor_I42"/>
</dbReference>
<protein>
    <submittedName>
        <fullName evidence="4">Protease inhibitor I42 family protein</fullName>
    </submittedName>
</protein>
<evidence type="ECO:0000313" key="4">
    <source>
        <dbReference type="EMBL" id="NLJ21725.1"/>
    </source>
</evidence>
<evidence type="ECO:0000256" key="1">
    <source>
        <dbReference type="ARBA" id="ARBA00022690"/>
    </source>
</evidence>
<name>A0A7K4AFM5_METSH</name>
<dbReference type="Gene3D" id="2.60.40.2020">
    <property type="match status" value="1"/>
</dbReference>
<dbReference type="InterPro" id="IPR018990">
    <property type="entry name" value="Prot_inh_I42_chagasin"/>
</dbReference>
<dbReference type="GO" id="GO:0004869">
    <property type="term" value="F:cysteine-type endopeptidase inhibitor activity"/>
    <property type="evidence" value="ECO:0007669"/>
    <property type="project" value="UniProtKB-KW"/>
</dbReference>
<dbReference type="Proteomes" id="UP000544742">
    <property type="component" value="Unassembled WGS sequence"/>
</dbReference>
<dbReference type="Pfam" id="PF09394">
    <property type="entry name" value="Inhibitor_I42"/>
    <property type="match status" value="1"/>
</dbReference>
<proteinExistence type="predicted"/>
<evidence type="ECO:0000256" key="2">
    <source>
        <dbReference type="ARBA" id="ARBA00022704"/>
    </source>
</evidence>
<dbReference type="AlphaFoldDB" id="A0A7K4AFM5"/>
<keyword evidence="1" id="KW-0646">Protease inhibitor</keyword>
<dbReference type="PANTHER" id="PTHR36530:SF1">
    <property type="entry name" value="AMOEBIASIN-1"/>
    <property type="match status" value="1"/>
</dbReference>
<sequence>MNASLNVEFTLSLESNPTTGYVWEATFDRVFLELRKKEFKESDGESVGSGGIETLTFVPIKAGRTEITMVHKRQWESIPLERRSFPIQITE</sequence>